<dbReference type="GO" id="GO:0046210">
    <property type="term" value="P:nitric oxide catabolic process"/>
    <property type="evidence" value="ECO:0007669"/>
    <property type="project" value="TreeGrafter"/>
</dbReference>
<dbReference type="GO" id="GO:0020037">
    <property type="term" value="F:heme binding"/>
    <property type="evidence" value="ECO:0007669"/>
    <property type="project" value="InterPro"/>
</dbReference>
<feature type="domain" description="Globin" evidence="11">
    <location>
        <begin position="1"/>
        <end position="141"/>
    </location>
</feature>
<comment type="catalytic activity">
    <reaction evidence="9">
        <text>2 nitric oxide + NADPH + 2 O2 = 2 nitrate + NADP(+) + H(+)</text>
        <dbReference type="Rhea" id="RHEA:19465"/>
        <dbReference type="ChEBI" id="CHEBI:15378"/>
        <dbReference type="ChEBI" id="CHEBI:15379"/>
        <dbReference type="ChEBI" id="CHEBI:16480"/>
        <dbReference type="ChEBI" id="CHEBI:17632"/>
        <dbReference type="ChEBI" id="CHEBI:57783"/>
        <dbReference type="ChEBI" id="CHEBI:58349"/>
        <dbReference type="EC" id="1.14.12.17"/>
    </reaction>
</comment>
<dbReference type="Gene3D" id="1.10.490.10">
    <property type="entry name" value="Globins"/>
    <property type="match status" value="1"/>
</dbReference>
<evidence type="ECO:0000256" key="1">
    <source>
        <dbReference type="ARBA" id="ARBA00006401"/>
    </source>
</evidence>
<dbReference type="CDD" id="cd14782">
    <property type="entry name" value="FHb-globin_2"/>
    <property type="match status" value="1"/>
</dbReference>
<comment type="caution">
    <text evidence="13">The sequence shown here is derived from an EMBL/GenBank/DDBJ whole genome shotgun (WGS) entry which is preliminary data.</text>
</comment>
<evidence type="ECO:0000256" key="3">
    <source>
        <dbReference type="ARBA" id="ARBA00022617"/>
    </source>
</evidence>
<dbReference type="InterPro" id="IPR039261">
    <property type="entry name" value="FNR_nucleotide-bd"/>
</dbReference>
<dbReference type="InterPro" id="IPR000971">
    <property type="entry name" value="Globin"/>
</dbReference>
<keyword evidence="3 10" id="KW-0349">Heme</keyword>
<evidence type="ECO:0000313" key="13">
    <source>
        <dbReference type="EMBL" id="RLP84231.1"/>
    </source>
</evidence>
<comment type="catalytic activity">
    <reaction evidence="8">
        <text>2 nitric oxide + NADH + 2 O2 = 2 nitrate + NAD(+) + H(+)</text>
        <dbReference type="Rhea" id="RHEA:19469"/>
        <dbReference type="ChEBI" id="CHEBI:15378"/>
        <dbReference type="ChEBI" id="CHEBI:15379"/>
        <dbReference type="ChEBI" id="CHEBI:16480"/>
        <dbReference type="ChEBI" id="CHEBI:17632"/>
        <dbReference type="ChEBI" id="CHEBI:57540"/>
        <dbReference type="ChEBI" id="CHEBI:57945"/>
        <dbReference type="EC" id="1.14.12.17"/>
    </reaction>
</comment>
<comment type="similarity">
    <text evidence="1">In the C-terminal section; belongs to the flavoprotein pyridine nucleotide cytochrome reductase family.</text>
</comment>
<dbReference type="SUPFAM" id="SSF46458">
    <property type="entry name" value="Globin-like"/>
    <property type="match status" value="1"/>
</dbReference>
<dbReference type="InterPro" id="IPR017927">
    <property type="entry name" value="FAD-bd_FR_type"/>
</dbReference>
<keyword evidence="5" id="KW-0479">Metal-binding</keyword>
<dbReference type="GO" id="GO:0046872">
    <property type="term" value="F:metal ion binding"/>
    <property type="evidence" value="ECO:0007669"/>
    <property type="project" value="UniProtKB-KW"/>
</dbReference>
<dbReference type="PANTHER" id="PTHR43396:SF3">
    <property type="entry name" value="FLAVOHEMOPROTEIN"/>
    <property type="match status" value="1"/>
</dbReference>
<keyword evidence="6" id="KW-0408">Iron</keyword>
<evidence type="ECO:0000259" key="11">
    <source>
        <dbReference type="PROSITE" id="PS01033"/>
    </source>
</evidence>
<evidence type="ECO:0000256" key="9">
    <source>
        <dbReference type="ARBA" id="ARBA00049433"/>
    </source>
</evidence>
<dbReference type="Proteomes" id="UP000269438">
    <property type="component" value="Unassembled WGS sequence"/>
</dbReference>
<reference evidence="13 14" key="1">
    <citation type="submission" date="2018-10" db="EMBL/GenBank/DDBJ databases">
        <authorList>
            <person name="Li J."/>
        </authorList>
    </citation>
    <scope>NUCLEOTIDE SEQUENCE [LARGE SCALE GENOMIC DNA]</scope>
    <source>
        <strain evidence="13 14">JCM 11654</strain>
    </source>
</reference>
<dbReference type="SUPFAM" id="SSF52343">
    <property type="entry name" value="Ferredoxin reductase-like, C-terminal NADP-linked domain"/>
    <property type="match status" value="1"/>
</dbReference>
<evidence type="ECO:0000256" key="5">
    <source>
        <dbReference type="ARBA" id="ARBA00022723"/>
    </source>
</evidence>
<dbReference type="EC" id="1.14.12.17" evidence="2"/>
<evidence type="ECO:0000256" key="4">
    <source>
        <dbReference type="ARBA" id="ARBA00022621"/>
    </source>
</evidence>
<dbReference type="GO" id="GO:0019825">
    <property type="term" value="F:oxygen binding"/>
    <property type="evidence" value="ECO:0007669"/>
    <property type="project" value="InterPro"/>
</dbReference>
<proteinExistence type="inferred from homology"/>
<dbReference type="Gene3D" id="3.40.50.80">
    <property type="entry name" value="Nucleotide-binding domain of ferredoxin-NADP reductase (FNR) module"/>
    <property type="match status" value="1"/>
</dbReference>
<dbReference type="InterPro" id="IPR017938">
    <property type="entry name" value="Riboflavin_synthase-like_b-brl"/>
</dbReference>
<dbReference type="RefSeq" id="WP_121687825.1">
    <property type="nucleotide sequence ID" value="NZ_RCUY01000002.1"/>
</dbReference>
<feature type="domain" description="FAD-binding FR-type" evidence="12">
    <location>
        <begin position="151"/>
        <end position="253"/>
    </location>
</feature>
<evidence type="ECO:0000259" key="12">
    <source>
        <dbReference type="PROSITE" id="PS51384"/>
    </source>
</evidence>
<organism evidence="13 14">
    <name type="scientific">Mycetocola lacteus</name>
    <dbReference type="NCBI Taxonomy" id="76637"/>
    <lineage>
        <taxon>Bacteria</taxon>
        <taxon>Bacillati</taxon>
        <taxon>Actinomycetota</taxon>
        <taxon>Actinomycetes</taxon>
        <taxon>Micrococcales</taxon>
        <taxon>Microbacteriaceae</taxon>
        <taxon>Mycetocola</taxon>
    </lineage>
</organism>
<dbReference type="Pfam" id="PF00042">
    <property type="entry name" value="Globin"/>
    <property type="match status" value="1"/>
</dbReference>
<dbReference type="PROSITE" id="PS01033">
    <property type="entry name" value="GLOBIN"/>
    <property type="match status" value="1"/>
</dbReference>
<evidence type="ECO:0000313" key="14">
    <source>
        <dbReference type="Proteomes" id="UP000269438"/>
    </source>
</evidence>
<dbReference type="GO" id="GO:0008941">
    <property type="term" value="F:nitric oxide dioxygenase NAD(P)H activity"/>
    <property type="evidence" value="ECO:0007669"/>
    <property type="project" value="UniProtKB-EC"/>
</dbReference>
<protein>
    <recommendedName>
        <fullName evidence="2">nitric oxide dioxygenase</fullName>
        <ecNumber evidence="2">1.14.12.17</ecNumber>
    </recommendedName>
</protein>
<dbReference type="GO" id="GO:0071500">
    <property type="term" value="P:cellular response to nitrosative stress"/>
    <property type="evidence" value="ECO:0007669"/>
    <property type="project" value="TreeGrafter"/>
</dbReference>
<dbReference type="PRINTS" id="PR00409">
    <property type="entry name" value="PHDIOXRDTASE"/>
</dbReference>
<dbReference type="GO" id="GO:0071949">
    <property type="term" value="F:FAD binding"/>
    <property type="evidence" value="ECO:0007669"/>
    <property type="project" value="TreeGrafter"/>
</dbReference>
<dbReference type="PANTHER" id="PTHR43396">
    <property type="entry name" value="FLAVOHEMOPROTEIN"/>
    <property type="match status" value="1"/>
</dbReference>
<keyword evidence="4 10" id="KW-0561">Oxygen transport</keyword>
<evidence type="ECO:0000256" key="8">
    <source>
        <dbReference type="ARBA" id="ARBA00048649"/>
    </source>
</evidence>
<keyword evidence="10" id="KW-0813">Transport</keyword>
<keyword evidence="7" id="KW-0520">NAD</keyword>
<evidence type="ECO:0000256" key="7">
    <source>
        <dbReference type="ARBA" id="ARBA00023027"/>
    </source>
</evidence>
<comment type="similarity">
    <text evidence="10">Belongs to the globin family.</text>
</comment>
<dbReference type="CDD" id="cd06184">
    <property type="entry name" value="flavohem_like_fad_nad_binding"/>
    <property type="match status" value="1"/>
</dbReference>
<keyword evidence="14" id="KW-1185">Reference proteome</keyword>
<evidence type="ECO:0000256" key="2">
    <source>
        <dbReference type="ARBA" id="ARBA00012229"/>
    </source>
</evidence>
<evidence type="ECO:0000256" key="10">
    <source>
        <dbReference type="RuleBase" id="RU000356"/>
    </source>
</evidence>
<dbReference type="OrthoDB" id="9801223at2"/>
<evidence type="ECO:0000256" key="6">
    <source>
        <dbReference type="ARBA" id="ARBA00023004"/>
    </source>
</evidence>
<sequence length="383" mass="41663">MLSSTSRPLIEATLPLIAERIEFITPEFYKRMFAAHPELLDGMFNTANQGTGEQPRALAGSIAVFATHLLKNPGTYPEALLSRIAHRHASLGVTADQYDIVYTHLFAAIAADLGEAITPEIAAAWSEVYWLMAHALIKLERDLYAIQANDKVWMPWKITERVEVGNAVNITFTPADDTPITPALPGQYVSVKVLLDSGVHQARQFTLTSPGGAERRITSRRRDDGAVSPILQDRMPVGSVVELSNPYGDVVLPAGNHPLVLVSAGIGSTPSASMLRTLALAGSGRRVQVLHADQSPEVWALRDQMMTDIARLPGASVHTWLGEGSGLAIDLSHHNIPADAELFVCGPQPFMQRIREQALALGLPASRVHYEIFGPDVWLPQVD</sequence>
<dbReference type="GO" id="GO:0005344">
    <property type="term" value="F:oxygen carrier activity"/>
    <property type="evidence" value="ECO:0007669"/>
    <property type="project" value="UniProtKB-KW"/>
</dbReference>
<gene>
    <name evidence="13" type="ORF">D9V34_03175</name>
</gene>
<accession>A0A3L7AXD4</accession>
<dbReference type="InterPro" id="IPR009050">
    <property type="entry name" value="Globin-like_sf"/>
</dbReference>
<dbReference type="EMBL" id="RCUY01000002">
    <property type="protein sequence ID" value="RLP84231.1"/>
    <property type="molecule type" value="Genomic_DNA"/>
</dbReference>
<dbReference type="AlphaFoldDB" id="A0A3L7AXD4"/>
<dbReference type="Gene3D" id="2.40.30.10">
    <property type="entry name" value="Translation factors"/>
    <property type="match status" value="1"/>
</dbReference>
<dbReference type="InterPro" id="IPR012292">
    <property type="entry name" value="Globin/Proto"/>
</dbReference>
<dbReference type="SUPFAM" id="SSF63380">
    <property type="entry name" value="Riboflavin synthase domain-like"/>
    <property type="match status" value="1"/>
</dbReference>
<name>A0A3L7AXD4_9MICO</name>
<dbReference type="PROSITE" id="PS51384">
    <property type="entry name" value="FAD_FR"/>
    <property type="match status" value="1"/>
</dbReference>